<dbReference type="Gene3D" id="3.40.630.10">
    <property type="entry name" value="Zn peptidases"/>
    <property type="match status" value="1"/>
</dbReference>
<dbReference type="SUPFAM" id="SSF55031">
    <property type="entry name" value="Bacterial exopeptidase dimerisation domain"/>
    <property type="match status" value="1"/>
</dbReference>
<dbReference type="Proteomes" id="UP000282211">
    <property type="component" value="Unassembled WGS sequence"/>
</dbReference>
<sequence>MNAVTDLISLSDLSPEDKAALDAVKARQEFMLERVLEWASINTGSWNAEGLNTLAPLIQSAISLDLEANVELLTTEPIEEINNKGTKDRFQSGPVIRAQARLDAPLRIVLTGHYDTVFPAGTFTEIKDLGNGTLNGPGLADMKGGITVMIDALRAFEAGPLKNQIGYEIILTPDEETGNFASSPFLHAAAKNAHIGLTFEPAMDCGSLAGARKGSGIWDIVFHGKASHAGRAPEAGRSAISAAADMALRVEALNGEREGVTFNVGSIDGGNAVNIVPELAILRMGSRAPTPEDARWAEQAVKAALADVLQRDGISAHSHGGFYRPPKPRNAAQDQLLSDVKATGKALGLDLVFKDTGGVCEGNNVFAAGTPNVDTLGVRGGRIHSSDEFMVVESLAERAGLAALLLNRIADGRIDAPAIKKLMGQ</sequence>
<dbReference type="InterPro" id="IPR011650">
    <property type="entry name" value="Peptidase_M20_dimer"/>
</dbReference>
<keyword evidence="5" id="KW-0121">Carboxypeptidase</keyword>
<evidence type="ECO:0000259" key="4">
    <source>
        <dbReference type="Pfam" id="PF07687"/>
    </source>
</evidence>
<dbReference type="SUPFAM" id="SSF53187">
    <property type="entry name" value="Zn-dependent exopeptidases"/>
    <property type="match status" value="1"/>
</dbReference>
<dbReference type="InterPro" id="IPR050072">
    <property type="entry name" value="Peptidase_M20A"/>
</dbReference>
<feature type="domain" description="Peptidase M20 dimerisation" evidence="4">
    <location>
        <begin position="211"/>
        <end position="310"/>
    </location>
</feature>
<dbReference type="Gene3D" id="3.30.70.360">
    <property type="match status" value="1"/>
</dbReference>
<protein>
    <submittedName>
        <fullName evidence="5">Glutamate carboxypeptidase</fullName>
    </submittedName>
</protein>
<dbReference type="Pfam" id="PF01546">
    <property type="entry name" value="Peptidase_M20"/>
    <property type="match status" value="1"/>
</dbReference>
<dbReference type="AlphaFoldDB" id="A0A420WEH6"/>
<dbReference type="InterPro" id="IPR002933">
    <property type="entry name" value="Peptidase_M20"/>
</dbReference>
<accession>A0A420WEH6</accession>
<organism evidence="5 6">
    <name type="scientific">Litorimonas taeanensis</name>
    <dbReference type="NCBI Taxonomy" id="568099"/>
    <lineage>
        <taxon>Bacteria</taxon>
        <taxon>Pseudomonadati</taxon>
        <taxon>Pseudomonadota</taxon>
        <taxon>Alphaproteobacteria</taxon>
        <taxon>Maricaulales</taxon>
        <taxon>Robiginitomaculaceae</taxon>
    </lineage>
</organism>
<dbReference type="PANTHER" id="PTHR43808:SF9">
    <property type="entry name" value="BLL0789 PROTEIN"/>
    <property type="match status" value="1"/>
</dbReference>
<feature type="active site" evidence="3">
    <location>
        <position position="115"/>
    </location>
</feature>
<dbReference type="InterPro" id="IPR036264">
    <property type="entry name" value="Bact_exopeptidase_dim_dom"/>
</dbReference>
<evidence type="ECO:0000313" key="5">
    <source>
        <dbReference type="EMBL" id="RKQ69388.1"/>
    </source>
</evidence>
<dbReference type="NCBIfam" id="NF005602">
    <property type="entry name" value="PRK07338.1"/>
    <property type="match status" value="1"/>
</dbReference>
<gene>
    <name evidence="5" type="ORF">DES40_2188</name>
</gene>
<dbReference type="GO" id="GO:0046872">
    <property type="term" value="F:metal ion binding"/>
    <property type="evidence" value="ECO:0007669"/>
    <property type="project" value="UniProtKB-KW"/>
</dbReference>
<dbReference type="OrthoDB" id="9776600at2"/>
<dbReference type="PANTHER" id="PTHR43808">
    <property type="entry name" value="ACETYLORNITHINE DEACETYLASE"/>
    <property type="match status" value="1"/>
</dbReference>
<name>A0A420WEH6_9PROT</name>
<evidence type="ECO:0000256" key="1">
    <source>
        <dbReference type="ARBA" id="ARBA00022723"/>
    </source>
</evidence>
<dbReference type="InParanoid" id="A0A420WEH6"/>
<dbReference type="Pfam" id="PF07687">
    <property type="entry name" value="M20_dimer"/>
    <property type="match status" value="1"/>
</dbReference>
<keyword evidence="1" id="KW-0479">Metal-binding</keyword>
<keyword evidence="5" id="KW-0645">Protease</keyword>
<evidence type="ECO:0000313" key="6">
    <source>
        <dbReference type="Proteomes" id="UP000282211"/>
    </source>
</evidence>
<dbReference type="PIRSF" id="PIRSF037238">
    <property type="entry name" value="Carboxypeptidase_G2"/>
    <property type="match status" value="1"/>
</dbReference>
<dbReference type="EMBL" id="RBII01000002">
    <property type="protein sequence ID" value="RKQ69388.1"/>
    <property type="molecule type" value="Genomic_DNA"/>
</dbReference>
<dbReference type="GO" id="GO:0004180">
    <property type="term" value="F:carboxypeptidase activity"/>
    <property type="evidence" value="ECO:0007669"/>
    <property type="project" value="UniProtKB-KW"/>
</dbReference>
<dbReference type="InterPro" id="IPR017150">
    <property type="entry name" value="Pept_M20_glutamate_carboxypep"/>
</dbReference>
<reference evidence="5 6" key="1">
    <citation type="submission" date="2018-10" db="EMBL/GenBank/DDBJ databases">
        <title>Genomic Encyclopedia of Type Strains, Phase IV (KMG-IV): sequencing the most valuable type-strain genomes for metagenomic binning, comparative biology and taxonomic classification.</title>
        <authorList>
            <person name="Goeker M."/>
        </authorList>
    </citation>
    <scope>NUCLEOTIDE SEQUENCE [LARGE SCALE GENOMIC DNA]</scope>
    <source>
        <strain evidence="5 6">DSM 22008</strain>
    </source>
</reference>
<keyword evidence="2" id="KW-0378">Hydrolase</keyword>
<feature type="active site" description="Proton acceptor" evidence="3">
    <location>
        <position position="175"/>
    </location>
</feature>
<proteinExistence type="predicted"/>
<comment type="caution">
    <text evidence="5">The sequence shown here is derived from an EMBL/GenBank/DDBJ whole genome shotgun (WGS) entry which is preliminary data.</text>
</comment>
<dbReference type="RefSeq" id="WP_121102004.1">
    <property type="nucleotide sequence ID" value="NZ_RBII01000002.1"/>
</dbReference>
<keyword evidence="6" id="KW-1185">Reference proteome</keyword>
<evidence type="ECO:0000256" key="2">
    <source>
        <dbReference type="ARBA" id="ARBA00022801"/>
    </source>
</evidence>
<evidence type="ECO:0000256" key="3">
    <source>
        <dbReference type="PIRSR" id="PIRSR037238-1"/>
    </source>
</evidence>